<dbReference type="PATRIC" id="fig|1242969.3.peg.1717"/>
<reference evidence="1 2" key="1">
    <citation type="journal article" date="2013" name="BMC Genomics">
        <title>Comparative genomics of Campylobacter concisus isolates reveals genetic diversity and provides insights into disease association.</title>
        <authorList>
            <person name="Deshpande N.P."/>
            <person name="Kaakoush N.O."/>
            <person name="Wilkins M.R."/>
            <person name="Mitchell H.M."/>
        </authorList>
    </citation>
    <scope>NUCLEOTIDE SEQUENCE [LARGE SCALE GENOMIC DNA]</scope>
    <source>
        <strain evidence="1 2">ATCC 51562</strain>
    </source>
</reference>
<evidence type="ECO:0008006" key="3">
    <source>
        <dbReference type="Google" id="ProtNLM"/>
    </source>
</evidence>
<dbReference type="Gene3D" id="3.40.190.10">
    <property type="entry name" value="Periplasmic binding protein-like II"/>
    <property type="match status" value="1"/>
</dbReference>
<sequence length="43" mass="4948">MGYNVEKSNKELLIKINFALNKLNKEGALSEISLKYFDKDISK</sequence>
<dbReference type="EMBL" id="ANNI01000009">
    <property type="protein sequence ID" value="ERJ25344.1"/>
    <property type="molecule type" value="Genomic_DNA"/>
</dbReference>
<dbReference type="RefSeq" id="WP_021091814.1">
    <property type="nucleotide sequence ID" value="NZ_ANNI01000009.1"/>
</dbReference>
<organism evidence="1 2">
    <name type="scientific">Campylobacter concisus ATCC 51562</name>
    <dbReference type="NCBI Taxonomy" id="1242969"/>
    <lineage>
        <taxon>Bacteria</taxon>
        <taxon>Pseudomonadati</taxon>
        <taxon>Campylobacterota</taxon>
        <taxon>Epsilonproteobacteria</taxon>
        <taxon>Campylobacterales</taxon>
        <taxon>Campylobacteraceae</taxon>
        <taxon>Campylobacter</taxon>
    </lineage>
</organism>
<evidence type="ECO:0000313" key="1">
    <source>
        <dbReference type="EMBL" id="ERJ25344.1"/>
    </source>
</evidence>
<proteinExistence type="predicted"/>
<name>U2GB88_9BACT</name>
<accession>U2GB88</accession>
<dbReference type="AlphaFoldDB" id="U2GB88"/>
<comment type="caution">
    <text evidence="1">The sequence shown here is derived from an EMBL/GenBank/DDBJ whole genome shotgun (WGS) entry which is preliminary data.</text>
</comment>
<gene>
    <name evidence="1" type="ORF">ATCC51562_927</name>
</gene>
<protein>
    <recommendedName>
        <fullName evidence="3">Solute-binding protein family 3/N-terminal domain-containing protein</fullName>
    </recommendedName>
</protein>
<evidence type="ECO:0000313" key="2">
    <source>
        <dbReference type="Proteomes" id="UP000016627"/>
    </source>
</evidence>
<dbReference type="Proteomes" id="UP000016627">
    <property type="component" value="Unassembled WGS sequence"/>
</dbReference>